<feature type="transmembrane region" description="Helical" evidence="6">
    <location>
        <begin position="183"/>
        <end position="205"/>
    </location>
</feature>
<dbReference type="EMBL" id="JANCLT010000006">
    <property type="protein sequence ID" value="MCP8969388.1"/>
    <property type="molecule type" value="Genomic_DNA"/>
</dbReference>
<dbReference type="PANTHER" id="PTHR42770:SF13">
    <property type="entry name" value="L-METHIONINE_BRANCHED-CHAIN AMINO ACID EXPORTER YJEH"/>
    <property type="match status" value="1"/>
</dbReference>
<sequence length="420" mass="45505">MKRKQIGPIALSGLMIGPILGSGIIILPPAVYEAAGEYAIAAWLIILGLSYLFARLFGQLTMQFPGDSGISLVVERAFGRSIKNLSALYFILAVCFGPVAVLGTAGSYLQLLLGQELIRPEWLTLALLLFTYAVLTREIAAVGKIAFIMSSLAVIILLIGSAATLLQAKPDLHLDTPFQAKAFGYSLLLLFWALIGWEVIGSYSSDIRDMKRTIPRAILLSFSVIAAVSIAVALAFQWSPHSDAQSYSLAVILQAAFGRLAVPFISGITIILCICTVLLVIGAVARLISDQAQSGALPVWLAARNQEHVPVRAFLLMFLLHTAVFVLLYLQVVAIHQLVAIANAFFLCNALLGTLASISVLPSRPMKAAGILLSLCFFAILLFSSYWMLMIVFALAGGFAYLQYKEHMRQACRHTDPPFN</sequence>
<evidence type="ECO:0000256" key="5">
    <source>
        <dbReference type="ARBA" id="ARBA00023136"/>
    </source>
</evidence>
<protein>
    <submittedName>
        <fullName evidence="7">Amino acid permease</fullName>
    </submittedName>
</protein>
<organism evidence="7 8">
    <name type="scientific">Ectobacillus ponti</name>
    <dbReference type="NCBI Taxonomy" id="2961894"/>
    <lineage>
        <taxon>Bacteria</taxon>
        <taxon>Bacillati</taxon>
        <taxon>Bacillota</taxon>
        <taxon>Bacilli</taxon>
        <taxon>Bacillales</taxon>
        <taxon>Bacillaceae</taxon>
        <taxon>Ectobacillus</taxon>
    </lineage>
</organism>
<evidence type="ECO:0000313" key="7">
    <source>
        <dbReference type="EMBL" id="MCP8969388.1"/>
    </source>
</evidence>
<dbReference type="Gene3D" id="1.20.1740.10">
    <property type="entry name" value="Amino acid/polyamine transporter I"/>
    <property type="match status" value="1"/>
</dbReference>
<keyword evidence="3 6" id="KW-0812">Transmembrane</keyword>
<feature type="transmembrane region" description="Helical" evidence="6">
    <location>
        <begin position="87"/>
        <end position="111"/>
    </location>
</feature>
<keyword evidence="8" id="KW-1185">Reference proteome</keyword>
<comment type="subcellular location">
    <subcellularLocation>
        <location evidence="1">Cell membrane</location>
        <topology evidence="1">Multi-pass membrane protein</topology>
    </subcellularLocation>
</comment>
<feature type="transmembrane region" description="Helical" evidence="6">
    <location>
        <begin position="368"/>
        <end position="401"/>
    </location>
</feature>
<feature type="transmembrane region" description="Helical" evidence="6">
    <location>
        <begin position="309"/>
        <end position="330"/>
    </location>
</feature>
<dbReference type="GO" id="GO:0022857">
    <property type="term" value="F:transmembrane transporter activity"/>
    <property type="evidence" value="ECO:0007669"/>
    <property type="project" value="InterPro"/>
</dbReference>
<keyword evidence="2" id="KW-1003">Cell membrane</keyword>
<feature type="transmembrane region" description="Helical" evidence="6">
    <location>
        <begin position="269"/>
        <end position="289"/>
    </location>
</feature>
<dbReference type="GO" id="GO:0005886">
    <property type="term" value="C:plasma membrane"/>
    <property type="evidence" value="ECO:0007669"/>
    <property type="project" value="UniProtKB-SubCell"/>
</dbReference>
<accession>A0AA42BTE3</accession>
<keyword evidence="5 6" id="KW-0472">Membrane</keyword>
<dbReference type="RefSeq" id="WP_254759310.1">
    <property type="nucleotide sequence ID" value="NZ_JANCLT010000006.1"/>
</dbReference>
<dbReference type="AlphaFoldDB" id="A0AA42BTE3"/>
<feature type="transmembrane region" description="Helical" evidence="6">
    <location>
        <begin position="117"/>
        <end position="135"/>
    </location>
</feature>
<proteinExistence type="predicted"/>
<evidence type="ECO:0000256" key="4">
    <source>
        <dbReference type="ARBA" id="ARBA00022989"/>
    </source>
</evidence>
<comment type="caution">
    <text evidence="7">The sequence shown here is derived from an EMBL/GenBank/DDBJ whole genome shotgun (WGS) entry which is preliminary data.</text>
</comment>
<dbReference type="Pfam" id="PF13520">
    <property type="entry name" value="AA_permease_2"/>
    <property type="match status" value="1"/>
</dbReference>
<feature type="transmembrane region" description="Helical" evidence="6">
    <location>
        <begin position="142"/>
        <end position="163"/>
    </location>
</feature>
<dbReference type="Proteomes" id="UP001156102">
    <property type="component" value="Unassembled WGS sequence"/>
</dbReference>
<evidence type="ECO:0000313" key="8">
    <source>
        <dbReference type="Proteomes" id="UP001156102"/>
    </source>
</evidence>
<dbReference type="InterPro" id="IPR002293">
    <property type="entry name" value="AA/rel_permease1"/>
</dbReference>
<reference evidence="7" key="1">
    <citation type="submission" date="2022-07" db="EMBL/GenBank/DDBJ databases">
        <authorList>
            <person name="Li W.-J."/>
            <person name="Deng Q.-Q."/>
        </authorList>
    </citation>
    <scope>NUCLEOTIDE SEQUENCE</scope>
    <source>
        <strain evidence="7">SYSU M60031</strain>
    </source>
</reference>
<keyword evidence="4 6" id="KW-1133">Transmembrane helix</keyword>
<name>A0AA42BTE3_9BACI</name>
<evidence type="ECO:0000256" key="6">
    <source>
        <dbReference type="SAM" id="Phobius"/>
    </source>
</evidence>
<dbReference type="PANTHER" id="PTHR42770">
    <property type="entry name" value="AMINO ACID TRANSPORTER-RELATED"/>
    <property type="match status" value="1"/>
</dbReference>
<dbReference type="PIRSF" id="PIRSF006060">
    <property type="entry name" value="AA_transporter"/>
    <property type="match status" value="1"/>
</dbReference>
<feature type="transmembrane region" description="Helical" evidence="6">
    <location>
        <begin position="38"/>
        <end position="58"/>
    </location>
</feature>
<evidence type="ECO:0000256" key="1">
    <source>
        <dbReference type="ARBA" id="ARBA00004651"/>
    </source>
</evidence>
<feature type="transmembrane region" description="Helical" evidence="6">
    <location>
        <begin position="342"/>
        <end position="362"/>
    </location>
</feature>
<evidence type="ECO:0000256" key="2">
    <source>
        <dbReference type="ARBA" id="ARBA00022475"/>
    </source>
</evidence>
<dbReference type="InterPro" id="IPR050367">
    <property type="entry name" value="APC_superfamily"/>
</dbReference>
<feature type="transmembrane region" description="Helical" evidence="6">
    <location>
        <begin position="217"/>
        <end position="238"/>
    </location>
</feature>
<evidence type="ECO:0000256" key="3">
    <source>
        <dbReference type="ARBA" id="ARBA00022692"/>
    </source>
</evidence>
<feature type="transmembrane region" description="Helical" evidence="6">
    <location>
        <begin position="9"/>
        <end position="32"/>
    </location>
</feature>
<gene>
    <name evidence="7" type="ORF">NK662_12710</name>
</gene>